<evidence type="ECO:0000256" key="2">
    <source>
        <dbReference type="SAM" id="MobiDB-lite"/>
    </source>
</evidence>
<dbReference type="AlphaFoldDB" id="A0A7J7IKR6"/>
<feature type="region of interest" description="Disordered" evidence="2">
    <location>
        <begin position="627"/>
        <end position="647"/>
    </location>
</feature>
<keyword evidence="4" id="KW-1185">Reference proteome</keyword>
<dbReference type="EMBL" id="VWRR01000007">
    <property type="protein sequence ID" value="KAF6003279.1"/>
    <property type="molecule type" value="Genomic_DNA"/>
</dbReference>
<comment type="caution">
    <text evidence="3">The sequence shown here is derived from an EMBL/GenBank/DDBJ whole genome shotgun (WGS) entry which is preliminary data.</text>
</comment>
<accession>A0A7J7IKR6</accession>
<protein>
    <submittedName>
        <fullName evidence="3">Uncharacterized protein</fullName>
    </submittedName>
</protein>
<evidence type="ECO:0000313" key="3">
    <source>
        <dbReference type="EMBL" id="KAF6003279.1"/>
    </source>
</evidence>
<dbReference type="OrthoDB" id="10625136at2759"/>
<gene>
    <name evidence="3" type="ORF">F1559_002614</name>
</gene>
<keyword evidence="1" id="KW-0175">Coiled coil</keyword>
<feature type="compositionally biased region" description="Basic and acidic residues" evidence="2">
    <location>
        <begin position="627"/>
        <end position="643"/>
    </location>
</feature>
<reference evidence="3 4" key="1">
    <citation type="journal article" date="2020" name="J. Phycol.">
        <title>Comparative genome analysis reveals Cyanidiococcus gen. nov., a new extremophilic red algal genus sister to Cyanidioschyzon (Cyanidioschyzonaceae, Rhodophyta).</title>
        <authorList>
            <person name="Liu S.-L."/>
            <person name="Chiang Y.-R."/>
            <person name="Yoon H.S."/>
            <person name="Fu H.-Y."/>
        </authorList>
    </citation>
    <scope>NUCLEOTIDE SEQUENCE [LARGE SCALE GENOMIC DNA]</scope>
    <source>
        <strain evidence="3 4">THAL066</strain>
    </source>
</reference>
<evidence type="ECO:0000313" key="4">
    <source>
        <dbReference type="Proteomes" id="UP000530660"/>
    </source>
</evidence>
<proteinExistence type="predicted"/>
<name>A0A7J7IKR6_9RHOD</name>
<evidence type="ECO:0000256" key="1">
    <source>
        <dbReference type="SAM" id="Coils"/>
    </source>
</evidence>
<sequence length="711" mass="78802">MELDLGVTDRRILDSRDGKENDPVSWPILRPVEEAASAPHVGCTTETKRRCRTQLEALAQLARDLEGTLPDALQEQALFLVLLVEPGGQVREPGGGAEELCVRPLTSAGYLAEREQQRARLELNELPTLENLKKQLDSMQRIPYFLDSFGRLQHYREALQNRQDPSRAFQVAFVAAMLLEAGLGQALQLCRLLLESFELHEQRIRELEHECTIANVERAYQENAWRIPEAAFAVTGTIDDTASGSALYADSTGTEEQVLGASRDSTKPKLMDGCRIKQLLRPGLFSEDKPLASKTLDASTDQDFITAIMQDMDCWDPDECEENRPDQAYADMGEASSHHAAIVSADSGDSSSPARDEVSREHVRKTVAPASFGAQTEHALAECRAAHSMPTRSGEGSTATQTIRTEVASQTNEICRPRDATFKSTFPSANAIKQASQPIEDQVCALHLALESARRQYHELRSHLMSKILEIRQLSRTFQEYCESREHLAERDSTMRRLVAAMESHCEHQQDVIRTLQTSCVEAEMRAQQADALQTANEELCGQLLCMQARLCERDERIANLENELHELRIKTCVTSSETASAADSAVTDQSSLLSMSTQIDADNKQVLQSISDRGDTSPVVPITCRTSDKQSEDDDHKAHAFRDSASNRGECQRTIVSSDPGFVPTRLDSAHCSLPSRDAAATHALRSDYATVRVCHVAHRFASSRKDGSL</sequence>
<dbReference type="Proteomes" id="UP000530660">
    <property type="component" value="Unassembled WGS sequence"/>
</dbReference>
<feature type="coiled-coil region" evidence="1">
    <location>
        <begin position="190"/>
        <end position="217"/>
    </location>
</feature>
<organism evidence="3 4">
    <name type="scientific">Cyanidiococcus yangmingshanensis</name>
    <dbReference type="NCBI Taxonomy" id="2690220"/>
    <lineage>
        <taxon>Eukaryota</taxon>
        <taxon>Rhodophyta</taxon>
        <taxon>Bangiophyceae</taxon>
        <taxon>Cyanidiales</taxon>
        <taxon>Cyanidiaceae</taxon>
        <taxon>Cyanidiococcus</taxon>
    </lineage>
</organism>